<proteinExistence type="predicted"/>
<organism evidence="3 4">
    <name type="scientific">Brevundimonas abyssalis TAR-001</name>
    <dbReference type="NCBI Taxonomy" id="1391729"/>
    <lineage>
        <taxon>Bacteria</taxon>
        <taxon>Pseudomonadati</taxon>
        <taxon>Pseudomonadota</taxon>
        <taxon>Alphaproteobacteria</taxon>
        <taxon>Caulobacterales</taxon>
        <taxon>Caulobacteraceae</taxon>
        <taxon>Brevundimonas</taxon>
    </lineage>
</organism>
<keyword evidence="4" id="KW-1185">Reference proteome</keyword>
<dbReference type="PANTHER" id="PTHR38011">
    <property type="entry name" value="DIHYDROFOLATE REDUCTASE FAMILY PROTEIN (AFU_ORTHOLOGUE AFUA_8G06820)"/>
    <property type="match status" value="1"/>
</dbReference>
<dbReference type="InterPro" id="IPR002734">
    <property type="entry name" value="RibDG_C"/>
</dbReference>
<protein>
    <submittedName>
        <fullName evidence="3">Dihydrofolate reductase</fullName>
    </submittedName>
</protein>
<dbReference type="EMBL" id="BATC01000020">
    <property type="protein sequence ID" value="GAD59169.1"/>
    <property type="molecule type" value="Genomic_DNA"/>
</dbReference>
<gene>
    <name evidence="3" type="ORF">MBEBAB_1419</name>
</gene>
<dbReference type="PANTHER" id="PTHR38011:SF2">
    <property type="entry name" value="BIFUNCTIONAL DEAMINASE-REDUCTASE DOMAIN PROTEIN"/>
    <property type="match status" value="1"/>
</dbReference>
<feature type="compositionally biased region" description="Basic and acidic residues" evidence="1">
    <location>
        <begin position="207"/>
        <end position="223"/>
    </location>
</feature>
<feature type="region of interest" description="Disordered" evidence="1">
    <location>
        <begin position="197"/>
        <end position="223"/>
    </location>
</feature>
<dbReference type="InterPro" id="IPR050765">
    <property type="entry name" value="Riboflavin_Biosynth_HTPR"/>
</dbReference>
<dbReference type="GO" id="GO:0009231">
    <property type="term" value="P:riboflavin biosynthetic process"/>
    <property type="evidence" value="ECO:0007669"/>
    <property type="project" value="InterPro"/>
</dbReference>
<evidence type="ECO:0000259" key="2">
    <source>
        <dbReference type="Pfam" id="PF01872"/>
    </source>
</evidence>
<reference evidence="4" key="1">
    <citation type="journal article" date="2013" name="Genome Announc.">
        <title>Draft Genome Sequence of the Dimorphic Prosthecate Bacterium Brevundimonas abyssalis TAR-001T.</title>
        <authorList>
            <person name="Tsubouchi T."/>
            <person name="Nishi S."/>
            <person name="Usui K."/>
            <person name="Shimane Y."/>
            <person name="Takaki Y."/>
            <person name="Maruyama T."/>
            <person name="Hatada Y."/>
        </authorList>
    </citation>
    <scope>NUCLEOTIDE SEQUENCE [LARGE SCALE GENOMIC DNA]</scope>
    <source>
        <strain evidence="4">TAR-001</strain>
    </source>
</reference>
<dbReference type="Proteomes" id="UP000016569">
    <property type="component" value="Unassembled WGS sequence"/>
</dbReference>
<name>A0A8E0KM52_9CAUL</name>
<dbReference type="OrthoDB" id="7342392at2"/>
<dbReference type="AlphaFoldDB" id="A0A8E0KM52"/>
<dbReference type="GO" id="GO:0008703">
    <property type="term" value="F:5-amino-6-(5-phosphoribosylamino)uracil reductase activity"/>
    <property type="evidence" value="ECO:0007669"/>
    <property type="project" value="InterPro"/>
</dbReference>
<dbReference type="RefSeq" id="WP_021697264.1">
    <property type="nucleotide sequence ID" value="NZ_BATC01000020.1"/>
</dbReference>
<evidence type="ECO:0000313" key="3">
    <source>
        <dbReference type="EMBL" id="GAD59169.1"/>
    </source>
</evidence>
<accession>A0A8E0KM52</accession>
<dbReference type="Gene3D" id="3.40.430.10">
    <property type="entry name" value="Dihydrofolate Reductase, subunit A"/>
    <property type="match status" value="1"/>
</dbReference>
<evidence type="ECO:0000256" key="1">
    <source>
        <dbReference type="SAM" id="MobiDB-lite"/>
    </source>
</evidence>
<dbReference type="InterPro" id="IPR024072">
    <property type="entry name" value="DHFR-like_dom_sf"/>
</dbReference>
<feature type="domain" description="Bacterial bifunctional deaminase-reductase C-terminal" evidence="2">
    <location>
        <begin position="3"/>
        <end position="185"/>
    </location>
</feature>
<dbReference type="Pfam" id="PF01872">
    <property type="entry name" value="RibD_C"/>
    <property type="match status" value="1"/>
</dbReference>
<evidence type="ECO:0000313" key="4">
    <source>
        <dbReference type="Proteomes" id="UP000016569"/>
    </source>
</evidence>
<sequence length="223" mass="24121">MRKLHVAAFISLDGVMQAPGGPEEDRSGGFAHGGWVFPHFDEALGEEVDRFFAPPRALLLGRKTYDIFAAHWPHQTDAFADTLNAMPKYVATRSPRPLDWTNSHAIGPDAVSAVRALKAEEGPDLLTQGSSGLIQSLLKADLVDQFTLLVFPLVLGRGKRLFHGEAAPAGLQLLGSRTTDPGVVVACYERAGEVSSGSFAMETPSEDEVKRRADINGEQELSR</sequence>
<dbReference type="SUPFAM" id="SSF53597">
    <property type="entry name" value="Dihydrofolate reductase-like"/>
    <property type="match status" value="1"/>
</dbReference>
<comment type="caution">
    <text evidence="3">The sequence shown here is derived from an EMBL/GenBank/DDBJ whole genome shotgun (WGS) entry which is preliminary data.</text>
</comment>